<protein>
    <recommendedName>
        <fullName evidence="2">DUF6535 domain-containing protein</fullName>
    </recommendedName>
</protein>
<evidence type="ECO:0000256" key="1">
    <source>
        <dbReference type="SAM" id="Phobius"/>
    </source>
</evidence>
<name>A0A9P5T5R6_9AGAM</name>
<evidence type="ECO:0000313" key="3">
    <source>
        <dbReference type="EMBL" id="KAF8476440.1"/>
    </source>
</evidence>
<reference evidence="3" key="1">
    <citation type="submission" date="2019-10" db="EMBL/GenBank/DDBJ databases">
        <authorList>
            <consortium name="DOE Joint Genome Institute"/>
            <person name="Kuo A."/>
            <person name="Miyauchi S."/>
            <person name="Kiss E."/>
            <person name="Drula E."/>
            <person name="Kohler A."/>
            <person name="Sanchez-Garcia M."/>
            <person name="Andreopoulos B."/>
            <person name="Barry K.W."/>
            <person name="Bonito G."/>
            <person name="Buee M."/>
            <person name="Carver A."/>
            <person name="Chen C."/>
            <person name="Cichocki N."/>
            <person name="Clum A."/>
            <person name="Culley D."/>
            <person name="Crous P.W."/>
            <person name="Fauchery L."/>
            <person name="Girlanda M."/>
            <person name="Hayes R."/>
            <person name="Keri Z."/>
            <person name="LaButti K."/>
            <person name="Lipzen A."/>
            <person name="Lombard V."/>
            <person name="Magnuson J."/>
            <person name="Maillard F."/>
            <person name="Morin E."/>
            <person name="Murat C."/>
            <person name="Nolan M."/>
            <person name="Ohm R."/>
            <person name="Pangilinan J."/>
            <person name="Pereira M."/>
            <person name="Perotto S."/>
            <person name="Peter M."/>
            <person name="Riley R."/>
            <person name="Sitrit Y."/>
            <person name="Stielow B."/>
            <person name="Szollosi G."/>
            <person name="Zifcakova L."/>
            <person name="Stursova M."/>
            <person name="Spatafora J.W."/>
            <person name="Tedersoo L."/>
            <person name="Vaario L.-M."/>
            <person name="Yamada A."/>
            <person name="Yan M."/>
            <person name="Wang P."/>
            <person name="Xu J."/>
            <person name="Bruns T."/>
            <person name="Baldrian P."/>
            <person name="Vilgalys R."/>
            <person name="Henrissat B."/>
            <person name="Grigoriev I.V."/>
            <person name="Hibbett D."/>
            <person name="Nagy L.G."/>
            <person name="Martin F.M."/>
        </authorList>
    </citation>
    <scope>NUCLEOTIDE SEQUENCE</scope>
    <source>
        <strain evidence="3">Prilba</strain>
    </source>
</reference>
<keyword evidence="1" id="KW-1133">Transmembrane helix</keyword>
<feature type="transmembrane region" description="Helical" evidence="1">
    <location>
        <begin position="83"/>
        <end position="105"/>
    </location>
</feature>
<reference evidence="3" key="2">
    <citation type="journal article" date="2020" name="Nat. Commun.">
        <title>Large-scale genome sequencing of mycorrhizal fungi provides insights into the early evolution of symbiotic traits.</title>
        <authorList>
            <person name="Miyauchi S."/>
            <person name="Kiss E."/>
            <person name="Kuo A."/>
            <person name="Drula E."/>
            <person name="Kohler A."/>
            <person name="Sanchez-Garcia M."/>
            <person name="Morin E."/>
            <person name="Andreopoulos B."/>
            <person name="Barry K.W."/>
            <person name="Bonito G."/>
            <person name="Buee M."/>
            <person name="Carver A."/>
            <person name="Chen C."/>
            <person name="Cichocki N."/>
            <person name="Clum A."/>
            <person name="Culley D."/>
            <person name="Crous P.W."/>
            <person name="Fauchery L."/>
            <person name="Girlanda M."/>
            <person name="Hayes R.D."/>
            <person name="Keri Z."/>
            <person name="LaButti K."/>
            <person name="Lipzen A."/>
            <person name="Lombard V."/>
            <person name="Magnuson J."/>
            <person name="Maillard F."/>
            <person name="Murat C."/>
            <person name="Nolan M."/>
            <person name="Ohm R.A."/>
            <person name="Pangilinan J."/>
            <person name="Pereira M.F."/>
            <person name="Perotto S."/>
            <person name="Peter M."/>
            <person name="Pfister S."/>
            <person name="Riley R."/>
            <person name="Sitrit Y."/>
            <person name="Stielow J.B."/>
            <person name="Szollosi G."/>
            <person name="Zifcakova L."/>
            <person name="Stursova M."/>
            <person name="Spatafora J.W."/>
            <person name="Tedersoo L."/>
            <person name="Vaario L.M."/>
            <person name="Yamada A."/>
            <person name="Yan M."/>
            <person name="Wang P."/>
            <person name="Xu J."/>
            <person name="Bruns T."/>
            <person name="Baldrian P."/>
            <person name="Vilgalys R."/>
            <person name="Dunand C."/>
            <person name="Henrissat B."/>
            <person name="Grigoriev I.V."/>
            <person name="Hibbett D."/>
            <person name="Nagy L.G."/>
            <person name="Martin F.M."/>
        </authorList>
    </citation>
    <scope>NUCLEOTIDE SEQUENCE</scope>
    <source>
        <strain evidence="3">Prilba</strain>
    </source>
</reference>
<dbReference type="EMBL" id="WHVB01000015">
    <property type="protein sequence ID" value="KAF8476440.1"/>
    <property type="molecule type" value="Genomic_DNA"/>
</dbReference>
<keyword evidence="1" id="KW-0812">Transmembrane</keyword>
<proteinExistence type="predicted"/>
<feature type="transmembrane region" description="Helical" evidence="1">
    <location>
        <begin position="21"/>
        <end position="43"/>
    </location>
</feature>
<evidence type="ECO:0000313" key="4">
    <source>
        <dbReference type="Proteomes" id="UP000759537"/>
    </source>
</evidence>
<comment type="caution">
    <text evidence="3">The sequence shown here is derived from an EMBL/GenBank/DDBJ whole genome shotgun (WGS) entry which is preliminary data.</text>
</comment>
<gene>
    <name evidence="3" type="ORF">DFH94DRAFT_695128</name>
</gene>
<dbReference type="InterPro" id="IPR045338">
    <property type="entry name" value="DUF6535"/>
</dbReference>
<accession>A0A9P5T5R6</accession>
<keyword evidence="1" id="KW-0472">Membrane</keyword>
<feature type="domain" description="DUF6535" evidence="2">
    <location>
        <begin position="22"/>
        <end position="105"/>
    </location>
</feature>
<sequence>MEFYPKLTTDSSESRNMLIKLAISIWLISLVFAIKTALIALQLQEWVRIYIDTLNVPSRPRCHRALIRLFSFLGVDLYNAPNMVQLISALHVSMCTFSGGLAIVVHTHKINTIVAIAFDRLFSVTNQSSSSIIRFLGPLVVSLTADWTGNI</sequence>
<dbReference type="AlphaFoldDB" id="A0A9P5T5R6"/>
<organism evidence="3 4">
    <name type="scientific">Russula ochroleuca</name>
    <dbReference type="NCBI Taxonomy" id="152965"/>
    <lineage>
        <taxon>Eukaryota</taxon>
        <taxon>Fungi</taxon>
        <taxon>Dikarya</taxon>
        <taxon>Basidiomycota</taxon>
        <taxon>Agaricomycotina</taxon>
        <taxon>Agaricomycetes</taxon>
        <taxon>Russulales</taxon>
        <taxon>Russulaceae</taxon>
        <taxon>Russula</taxon>
    </lineage>
</organism>
<dbReference type="Pfam" id="PF20153">
    <property type="entry name" value="DUF6535"/>
    <property type="match status" value="1"/>
</dbReference>
<evidence type="ECO:0000259" key="2">
    <source>
        <dbReference type="Pfam" id="PF20153"/>
    </source>
</evidence>
<dbReference type="OrthoDB" id="3295308at2759"/>
<dbReference type="Proteomes" id="UP000759537">
    <property type="component" value="Unassembled WGS sequence"/>
</dbReference>
<keyword evidence="4" id="KW-1185">Reference proteome</keyword>